<dbReference type="SUPFAM" id="SSF49329">
    <property type="entry name" value="Cu,Zn superoxide dismutase-like"/>
    <property type="match status" value="1"/>
</dbReference>
<dbReference type="EC" id="1.15.1.1" evidence="4"/>
<keyword evidence="9" id="KW-0186">Copper</keyword>
<accession>A0A1I7YR07</accession>
<evidence type="ECO:0000313" key="11">
    <source>
        <dbReference type="Proteomes" id="UP000095287"/>
    </source>
</evidence>
<evidence type="ECO:0000256" key="5">
    <source>
        <dbReference type="ARBA" id="ARBA00022723"/>
    </source>
</evidence>
<dbReference type="AlphaFoldDB" id="A0A1I7YR07"/>
<keyword evidence="8" id="KW-0560">Oxidoreductase</keyword>
<evidence type="ECO:0000256" key="7">
    <source>
        <dbReference type="ARBA" id="ARBA00022862"/>
    </source>
</evidence>
<evidence type="ECO:0000256" key="3">
    <source>
        <dbReference type="ARBA" id="ARBA00010457"/>
    </source>
</evidence>
<dbReference type="FunFam" id="2.60.40.200:FF:000001">
    <property type="entry name" value="Superoxide dismutase [Cu-Zn]"/>
    <property type="match status" value="1"/>
</dbReference>
<evidence type="ECO:0000256" key="8">
    <source>
        <dbReference type="ARBA" id="ARBA00023002"/>
    </source>
</evidence>
<dbReference type="InterPro" id="IPR036423">
    <property type="entry name" value="SOD-like_Cu/Zn_dom_sf"/>
</dbReference>
<evidence type="ECO:0000256" key="6">
    <source>
        <dbReference type="ARBA" id="ARBA00022833"/>
    </source>
</evidence>
<evidence type="ECO:0000256" key="1">
    <source>
        <dbReference type="ARBA" id="ARBA00001935"/>
    </source>
</evidence>
<keyword evidence="5" id="KW-0479">Metal-binding</keyword>
<comment type="cofactor">
    <cofactor evidence="2">
        <name>Zn(2+)</name>
        <dbReference type="ChEBI" id="CHEBI:29105"/>
    </cofactor>
</comment>
<evidence type="ECO:0000256" key="4">
    <source>
        <dbReference type="ARBA" id="ARBA00012682"/>
    </source>
</evidence>
<dbReference type="PRINTS" id="PR00068">
    <property type="entry name" value="CUZNDISMTASE"/>
</dbReference>
<comment type="similarity">
    <text evidence="3">Belongs to the Cu-Zn superoxide dismutase family.</text>
</comment>
<dbReference type="InterPro" id="IPR024134">
    <property type="entry name" value="SOD_Cu/Zn_/chaperone"/>
</dbReference>
<dbReference type="Pfam" id="PF00080">
    <property type="entry name" value="Sod_Cu"/>
    <property type="match status" value="1"/>
</dbReference>
<keyword evidence="7" id="KW-0049">Antioxidant</keyword>
<evidence type="ECO:0000259" key="10">
    <source>
        <dbReference type="Pfam" id="PF00080"/>
    </source>
</evidence>
<evidence type="ECO:0000256" key="9">
    <source>
        <dbReference type="ARBA" id="ARBA00023008"/>
    </source>
</evidence>
<dbReference type="GO" id="GO:0004784">
    <property type="term" value="F:superoxide dismutase activity"/>
    <property type="evidence" value="ECO:0007669"/>
    <property type="project" value="UniProtKB-EC"/>
</dbReference>
<sequence>MSIVMFYVSFPACSMSAVCVSESIKNWSFNMEFLDHIAQITEFGRLGALAEAVNRNDDAREIVKNHQRNRYELRLWIAVHEDLPEQQFILHSVKYKLKYHYSRWTGWDMLNKYYARLSEVIVGGPQDAARKCCLPQGMPRNTLSLAEAHRLFEDVAVIRGPDNEKTRIVFCKTPNSHQKTTQEIVKNLPINFEEMRLCGIREQLDLIYDIFKHFRHSQSLSRVDTKGCVFDSRTFSAFADLFLEERATDFHAYFGTLIDINMDEEYKFPFNAVVHFVEKYSKSNGKRNGYAKYVEFPIEEKGWDNAQEVFGPLIEENNTRGYLIHHQSKRSSLLLQTAPHYAFMPGTLILKASVVPYYGEVEANNPTNRAVAVLQSDLSVSGTVYFYQEKEGQPTTIKGVIRGLYPGRLHGFHVHQFGDSTNGCMTAGPHFNPFGKTHGGPKDDNRHAGDLGNVEANEHGVATFEIVDSLVQIHGVNSVVGRSLVVHAGEDDLGRGKGDKKEESLKTGNAGTRAAWGIIAIAAST</sequence>
<dbReference type="WBParaSite" id="L893_g18825.t1">
    <property type="protein sequence ID" value="L893_g18825.t1"/>
    <property type="gene ID" value="L893_g18825"/>
</dbReference>
<proteinExistence type="inferred from homology"/>
<dbReference type="InterPro" id="IPR018152">
    <property type="entry name" value="SOD_Cu/Zn_BS"/>
</dbReference>
<organism evidence="11 12">
    <name type="scientific">Steinernema glaseri</name>
    <dbReference type="NCBI Taxonomy" id="37863"/>
    <lineage>
        <taxon>Eukaryota</taxon>
        <taxon>Metazoa</taxon>
        <taxon>Ecdysozoa</taxon>
        <taxon>Nematoda</taxon>
        <taxon>Chromadorea</taxon>
        <taxon>Rhabditida</taxon>
        <taxon>Tylenchina</taxon>
        <taxon>Panagrolaimomorpha</taxon>
        <taxon>Strongyloidoidea</taxon>
        <taxon>Steinernematidae</taxon>
        <taxon>Steinernema</taxon>
    </lineage>
</organism>
<evidence type="ECO:0000256" key="2">
    <source>
        <dbReference type="ARBA" id="ARBA00001947"/>
    </source>
</evidence>
<reference evidence="12" key="1">
    <citation type="submission" date="2016-11" db="UniProtKB">
        <authorList>
            <consortium name="WormBaseParasite"/>
        </authorList>
    </citation>
    <scope>IDENTIFICATION</scope>
</reference>
<name>A0A1I7YR07_9BILA</name>
<protein>
    <recommendedName>
        <fullName evidence="4">superoxide dismutase</fullName>
        <ecNumber evidence="4">1.15.1.1</ecNumber>
    </recommendedName>
</protein>
<dbReference type="GO" id="GO:0005507">
    <property type="term" value="F:copper ion binding"/>
    <property type="evidence" value="ECO:0007669"/>
    <property type="project" value="InterPro"/>
</dbReference>
<dbReference type="PROSITE" id="PS00087">
    <property type="entry name" value="SOD_CU_ZN_1"/>
    <property type="match status" value="1"/>
</dbReference>
<comment type="cofactor">
    <cofactor evidence="1">
        <name>Cu cation</name>
        <dbReference type="ChEBI" id="CHEBI:23378"/>
    </cofactor>
</comment>
<dbReference type="CDD" id="cd00305">
    <property type="entry name" value="Cu-Zn_Superoxide_Dismutase"/>
    <property type="match status" value="1"/>
</dbReference>
<keyword evidence="11" id="KW-1185">Reference proteome</keyword>
<dbReference type="Proteomes" id="UP000095287">
    <property type="component" value="Unplaced"/>
</dbReference>
<evidence type="ECO:0000313" key="12">
    <source>
        <dbReference type="WBParaSite" id="L893_g18825.t1"/>
    </source>
</evidence>
<dbReference type="PANTHER" id="PTHR10003">
    <property type="entry name" value="SUPEROXIDE DISMUTASE CU-ZN -RELATED"/>
    <property type="match status" value="1"/>
</dbReference>
<dbReference type="InterPro" id="IPR001424">
    <property type="entry name" value="SOD_Cu_Zn_dom"/>
</dbReference>
<keyword evidence="6" id="KW-0862">Zinc</keyword>
<dbReference type="Gene3D" id="2.60.40.200">
    <property type="entry name" value="Superoxide dismutase, copper/zinc binding domain"/>
    <property type="match status" value="1"/>
</dbReference>
<feature type="domain" description="Superoxide dismutase copper/zinc binding" evidence="10">
    <location>
        <begin position="380"/>
        <end position="519"/>
    </location>
</feature>